<dbReference type="KEGG" id="step:IC006_0097"/>
<name>A0A510E072_9CREN</name>
<protein>
    <submittedName>
        <fullName evidence="2">Uncharacterized protein</fullName>
    </submittedName>
</protein>
<gene>
    <name evidence="1" type="ORF">IC006_0097</name>
    <name evidence="2" type="ORF">IC007_0095</name>
</gene>
<dbReference type="Proteomes" id="UP000325030">
    <property type="component" value="Chromosome"/>
</dbReference>
<dbReference type="GeneID" id="69103427"/>
<dbReference type="Proteomes" id="UP000322983">
    <property type="component" value="Chromosome"/>
</dbReference>
<sequence>MANSLAKFLKSYEHIEELNPILSLPIKMIEPRKEEVVESLSTTLSPYDALHAYVVKRFRAIVIRGQRFR</sequence>
<reference evidence="4" key="1">
    <citation type="submission" date="2018-09" db="EMBL/GenBank/DDBJ databases">
        <title>Complete Genome Sequencing of Sulfolobus sp. JCM 16834.</title>
        <authorList>
            <person name="Kato S."/>
            <person name="Itoh T."/>
            <person name="Ohkuma M."/>
        </authorList>
    </citation>
    <scope>NUCLEOTIDE SEQUENCE [LARGE SCALE GENOMIC DNA]</scope>
    <source>
        <strain evidence="4">IC-007</strain>
    </source>
</reference>
<evidence type="ECO:0000313" key="1">
    <source>
        <dbReference type="EMBL" id="BBG22813.1"/>
    </source>
</evidence>
<accession>A0A510DRP6</accession>
<accession>A0A510E072</accession>
<organism evidence="2 4">
    <name type="scientific">Sulfuracidifex tepidarius</name>
    <dbReference type="NCBI Taxonomy" id="1294262"/>
    <lineage>
        <taxon>Archaea</taxon>
        <taxon>Thermoproteota</taxon>
        <taxon>Thermoprotei</taxon>
        <taxon>Sulfolobales</taxon>
        <taxon>Sulfolobaceae</taxon>
        <taxon>Sulfuracidifex</taxon>
    </lineage>
</organism>
<reference evidence="2 3" key="2">
    <citation type="journal article" date="2020" name="Int. J. Syst. Evol. Microbiol.">
        <title>Sulfuracidifex tepidarius gen. nov., sp. nov. and transfer of Sulfolobus metallicus Huber and Stetter 1992 to the genus Sulfuracidifex as Sulfuracidifex metallicus comb. nov.</title>
        <authorList>
            <person name="Itoh T."/>
            <person name="Miura T."/>
            <person name="Sakai H.D."/>
            <person name="Kato S."/>
            <person name="Ohkuma M."/>
            <person name="Takashina T."/>
        </authorList>
    </citation>
    <scope>NUCLEOTIDE SEQUENCE</scope>
    <source>
        <strain evidence="1 3">IC-006</strain>
        <strain evidence="2">IC-007</strain>
    </source>
</reference>
<evidence type="ECO:0000313" key="4">
    <source>
        <dbReference type="Proteomes" id="UP000325030"/>
    </source>
</evidence>
<dbReference type="RefSeq" id="WP_054845388.1">
    <property type="nucleotide sequence ID" value="NZ_AP018929.1"/>
</dbReference>
<dbReference type="EMBL" id="AP018930">
    <property type="protein sequence ID" value="BBG25590.1"/>
    <property type="molecule type" value="Genomic_DNA"/>
</dbReference>
<dbReference type="EMBL" id="AP018929">
    <property type="protein sequence ID" value="BBG22813.1"/>
    <property type="molecule type" value="Genomic_DNA"/>
</dbReference>
<evidence type="ECO:0000313" key="2">
    <source>
        <dbReference type="EMBL" id="BBG25590.1"/>
    </source>
</evidence>
<evidence type="ECO:0000313" key="3">
    <source>
        <dbReference type="Proteomes" id="UP000322983"/>
    </source>
</evidence>
<keyword evidence="3" id="KW-1185">Reference proteome</keyword>
<dbReference type="AlphaFoldDB" id="A0A510E072"/>
<proteinExistence type="predicted"/>